<accession>A0ABX6IMW7</accession>
<proteinExistence type="predicted"/>
<feature type="region of interest" description="Disordered" evidence="1">
    <location>
        <begin position="31"/>
        <end position="51"/>
    </location>
</feature>
<evidence type="ECO:0000313" key="3">
    <source>
        <dbReference type="Proteomes" id="UP001059836"/>
    </source>
</evidence>
<protein>
    <submittedName>
        <fullName evidence="2">Uncharacterized protein</fullName>
    </submittedName>
</protein>
<evidence type="ECO:0000313" key="2">
    <source>
        <dbReference type="EMBL" id="QHN36461.1"/>
    </source>
</evidence>
<keyword evidence="3" id="KW-1185">Reference proteome</keyword>
<name>A0ABX6IMW7_9ACTN</name>
<dbReference type="Proteomes" id="UP001059836">
    <property type="component" value="Chromosome"/>
</dbReference>
<dbReference type="EMBL" id="CP045809">
    <property type="protein sequence ID" value="QHN36461.1"/>
    <property type="molecule type" value="Genomic_DNA"/>
</dbReference>
<gene>
    <name evidence="2" type="ORF">GII31_17795</name>
</gene>
<dbReference type="RefSeq" id="WP_260840084.1">
    <property type="nucleotide sequence ID" value="NZ_CP045809.1"/>
</dbReference>
<sequence length="51" mass="5380">MLRPDMMFRLGHDDRFFGLVPDPLAAGAANPFGMSTANTLVPGPGGSTMDE</sequence>
<evidence type="ECO:0000256" key="1">
    <source>
        <dbReference type="SAM" id="MobiDB-lite"/>
    </source>
</evidence>
<reference evidence="2" key="1">
    <citation type="journal article" date="2021" name="Nat. Microbiol.">
        <title>Cocultivation of an ultrasmall environmental parasitic bacterium with lytic ability against bacteria associated with wastewater foams.</title>
        <authorList>
            <person name="Batinovic S."/>
            <person name="Rose J.J.A."/>
            <person name="Ratcliffe J."/>
            <person name="Seviour R.J."/>
            <person name="Petrovski S."/>
        </authorList>
    </citation>
    <scope>NUCLEOTIDE SEQUENCE</scope>
    <source>
        <strain evidence="2">CON9</strain>
    </source>
</reference>
<organism evidence="2 3">
    <name type="scientific">Gordonia pseudamarae</name>
    <dbReference type="NCBI Taxonomy" id="2831662"/>
    <lineage>
        <taxon>Bacteria</taxon>
        <taxon>Bacillati</taxon>
        <taxon>Actinomycetota</taxon>
        <taxon>Actinomycetes</taxon>
        <taxon>Mycobacteriales</taxon>
        <taxon>Gordoniaceae</taxon>
        <taxon>Gordonia</taxon>
    </lineage>
</organism>